<evidence type="ECO:0000313" key="2">
    <source>
        <dbReference type="EMBL" id="RXZ44566.1"/>
    </source>
</evidence>
<dbReference type="InterPro" id="IPR021557">
    <property type="entry name" value="DUF3016"/>
</dbReference>
<comment type="caution">
    <text evidence="2">The sequence shown here is derived from an EMBL/GenBank/DDBJ whole genome shotgun (WGS) entry which is preliminary data.</text>
</comment>
<proteinExistence type="predicted"/>
<accession>A0ABY0FET8</accession>
<feature type="signal peptide" evidence="1">
    <location>
        <begin position="1"/>
        <end position="19"/>
    </location>
</feature>
<dbReference type="Pfam" id="PF11454">
    <property type="entry name" value="DUF3016"/>
    <property type="match status" value="1"/>
</dbReference>
<sequence length="162" mass="18972">MRARSLVATLGLFAVLAPAAHSEVTVVFVEPQHYTDGGEGGYRYDRSTLNTLERHLKTLGGRCLKEGETLVLRVLDVDLAGRYEWWRRAGYDVRVMRDITWPRLDLEYVWRDASGRVLGQARERVSDMSYLWRSPYVRNDLDPLPYEKAMLRDWFDRRFCRG</sequence>
<keyword evidence="3" id="KW-1185">Reference proteome</keyword>
<organism evidence="2 3">
    <name type="scientific">Crenobacter cavernae</name>
    <dbReference type="NCBI Taxonomy" id="2290923"/>
    <lineage>
        <taxon>Bacteria</taxon>
        <taxon>Pseudomonadati</taxon>
        <taxon>Pseudomonadota</taxon>
        <taxon>Betaproteobacteria</taxon>
        <taxon>Neisseriales</taxon>
        <taxon>Neisseriaceae</taxon>
        <taxon>Crenobacter</taxon>
    </lineage>
</organism>
<name>A0ABY0FET8_9NEIS</name>
<evidence type="ECO:0000313" key="3">
    <source>
        <dbReference type="Proteomes" id="UP000290682"/>
    </source>
</evidence>
<protein>
    <submittedName>
        <fullName evidence="2">DUF3016 domain-containing protein</fullName>
    </submittedName>
</protein>
<keyword evidence="1" id="KW-0732">Signal</keyword>
<feature type="chain" id="PRO_5045187926" evidence="1">
    <location>
        <begin position="20"/>
        <end position="162"/>
    </location>
</feature>
<reference evidence="2 3" key="1">
    <citation type="submission" date="2018-10" db="EMBL/GenBank/DDBJ databases">
        <title>Draft genome of Fastidiocella sp. strain 375T, a bacterium isolated from a karstic cave dripping water.</title>
        <authorList>
            <person name="Coelho C."/>
            <person name="Verissimo A."/>
            <person name="Tiago I."/>
        </authorList>
    </citation>
    <scope>NUCLEOTIDE SEQUENCE [LARGE SCALE GENOMIC DNA]</scope>
    <source>
        <strain evidence="2 3">CAVE-375</strain>
    </source>
</reference>
<dbReference type="RefSeq" id="WP_129212117.1">
    <property type="nucleotide sequence ID" value="NZ_REGR01000003.1"/>
</dbReference>
<evidence type="ECO:0000256" key="1">
    <source>
        <dbReference type="SAM" id="SignalP"/>
    </source>
</evidence>
<gene>
    <name evidence="2" type="ORF">EBB06_05565</name>
</gene>
<dbReference type="Proteomes" id="UP000290682">
    <property type="component" value="Unassembled WGS sequence"/>
</dbReference>
<dbReference type="EMBL" id="REGR01000003">
    <property type="protein sequence ID" value="RXZ44566.1"/>
    <property type="molecule type" value="Genomic_DNA"/>
</dbReference>